<sequence>MTLDSALLKSASSIDFIPTLRFFRFHPPALTVGRFQDLAEIDFDACRKKGIQVARRPTGGKGILHLDDFTYSVVLPARSDLPENVLEAYAVLSRGIILALQSLGLDTILATSGNATYKKAGGACFAATTGADIKYQGRKICGSAQLRRHGALLQHGTILLEDRSRMFFELMSFKNDNLKEQARKEYEAAYIPLRTAGFNGSWEDLAHAFQQGFSKAFNIQWLP</sequence>
<dbReference type="PANTHER" id="PTHR43679">
    <property type="entry name" value="OCTANOYLTRANSFERASE LIPM-RELATED"/>
    <property type="match status" value="1"/>
</dbReference>
<dbReference type="SUPFAM" id="SSF55681">
    <property type="entry name" value="Class II aaRS and biotin synthetases"/>
    <property type="match status" value="1"/>
</dbReference>
<evidence type="ECO:0000313" key="2">
    <source>
        <dbReference type="EMBL" id="OFW55934.1"/>
    </source>
</evidence>
<dbReference type="Pfam" id="PF21948">
    <property type="entry name" value="LplA-B_cat"/>
    <property type="match status" value="1"/>
</dbReference>
<feature type="domain" description="BPL/LPL catalytic" evidence="1">
    <location>
        <begin position="14"/>
        <end position="221"/>
    </location>
</feature>
<comment type="caution">
    <text evidence="2">The sequence shown here is derived from an EMBL/GenBank/DDBJ whole genome shotgun (WGS) entry which is preliminary data.</text>
</comment>
<dbReference type="STRING" id="1797197.A2Y75_04205"/>
<reference evidence="2 3" key="1">
    <citation type="journal article" date="2016" name="Nat. Commun.">
        <title>Thousands of microbial genomes shed light on interconnected biogeochemical processes in an aquifer system.</title>
        <authorList>
            <person name="Anantharaman K."/>
            <person name="Brown C.T."/>
            <person name="Hug L.A."/>
            <person name="Sharon I."/>
            <person name="Castelle C.J."/>
            <person name="Probst A.J."/>
            <person name="Thomas B.C."/>
            <person name="Singh A."/>
            <person name="Wilkins M.J."/>
            <person name="Karaoz U."/>
            <person name="Brodie E.L."/>
            <person name="Williams K.H."/>
            <person name="Hubbard S.S."/>
            <person name="Banfield J.F."/>
        </authorList>
    </citation>
    <scope>NUCLEOTIDE SEQUENCE [LARGE SCALE GENOMIC DNA]</scope>
</reference>
<dbReference type="InterPro" id="IPR050664">
    <property type="entry name" value="Octanoyltrans_LipM/LipL"/>
</dbReference>
<dbReference type="PROSITE" id="PS51733">
    <property type="entry name" value="BPL_LPL_CATALYTIC"/>
    <property type="match status" value="1"/>
</dbReference>
<accession>A0A1F2WGG1</accession>
<dbReference type="PANTHER" id="PTHR43679:SF2">
    <property type="entry name" value="OCTANOYL-[GCVH]:PROTEIN N-OCTANOYLTRANSFERASE"/>
    <property type="match status" value="1"/>
</dbReference>
<dbReference type="AlphaFoldDB" id="A0A1F2WGG1"/>
<gene>
    <name evidence="2" type="ORF">A2Y75_04205</name>
</gene>
<protein>
    <recommendedName>
        <fullName evidence="1">BPL/LPL catalytic domain-containing protein</fullName>
    </recommendedName>
</protein>
<dbReference type="Gene3D" id="3.30.930.10">
    <property type="entry name" value="Bira Bifunctional Protein, Domain 2"/>
    <property type="match status" value="1"/>
</dbReference>
<organism evidence="2 3">
    <name type="scientific">Candidatus Solincola sediminis</name>
    <dbReference type="NCBI Taxonomy" id="1797199"/>
    <lineage>
        <taxon>Bacteria</taxon>
        <taxon>Bacillati</taxon>
        <taxon>Actinomycetota</taxon>
        <taxon>Candidatus Geothermincolia</taxon>
        <taxon>Candidatus Geothermincolales</taxon>
        <taxon>Candidatus Geothermincolaceae</taxon>
        <taxon>Candidatus Solincola</taxon>
    </lineage>
</organism>
<proteinExistence type="predicted"/>
<evidence type="ECO:0000259" key="1">
    <source>
        <dbReference type="PROSITE" id="PS51733"/>
    </source>
</evidence>
<dbReference type="InterPro" id="IPR004143">
    <property type="entry name" value="BPL_LPL_catalytic"/>
</dbReference>
<dbReference type="InterPro" id="IPR045864">
    <property type="entry name" value="aa-tRNA-synth_II/BPL/LPL"/>
</dbReference>
<evidence type="ECO:0000313" key="3">
    <source>
        <dbReference type="Proteomes" id="UP000177876"/>
    </source>
</evidence>
<name>A0A1F2WGG1_9ACTN</name>
<dbReference type="Proteomes" id="UP000177876">
    <property type="component" value="Unassembled WGS sequence"/>
</dbReference>
<dbReference type="CDD" id="cd16443">
    <property type="entry name" value="LplA"/>
    <property type="match status" value="1"/>
</dbReference>
<dbReference type="EMBL" id="MELK01000050">
    <property type="protein sequence ID" value="OFW55934.1"/>
    <property type="molecule type" value="Genomic_DNA"/>
</dbReference>